<organism evidence="2 3">
    <name type="scientific">Ancylostoma duodenale</name>
    <dbReference type="NCBI Taxonomy" id="51022"/>
    <lineage>
        <taxon>Eukaryota</taxon>
        <taxon>Metazoa</taxon>
        <taxon>Ecdysozoa</taxon>
        <taxon>Nematoda</taxon>
        <taxon>Chromadorea</taxon>
        <taxon>Rhabditida</taxon>
        <taxon>Rhabditina</taxon>
        <taxon>Rhabditomorpha</taxon>
        <taxon>Strongyloidea</taxon>
        <taxon>Ancylostomatidae</taxon>
        <taxon>Ancylostomatinae</taxon>
        <taxon>Ancylostoma</taxon>
    </lineage>
</organism>
<accession>A0A0C2D5K7</accession>
<protein>
    <submittedName>
        <fullName evidence="2">Uncharacterized protein</fullName>
    </submittedName>
</protein>
<reference evidence="2 3" key="1">
    <citation type="submission" date="2013-12" db="EMBL/GenBank/DDBJ databases">
        <title>Draft genome of the parsitic nematode Ancylostoma duodenale.</title>
        <authorList>
            <person name="Mitreva M."/>
        </authorList>
    </citation>
    <scope>NUCLEOTIDE SEQUENCE [LARGE SCALE GENOMIC DNA]</scope>
    <source>
        <strain evidence="2 3">Zhejiang</strain>
    </source>
</reference>
<sequence>MKIYERQKEKGGIIDLEEERKKNLVTEDTVVVLASEVENVAMDRSEAEVAVPPSEETNAHPARYL</sequence>
<name>A0A0C2D5K7_9BILA</name>
<feature type="region of interest" description="Disordered" evidence="1">
    <location>
        <begin position="44"/>
        <end position="65"/>
    </location>
</feature>
<dbReference type="EMBL" id="KN734457">
    <property type="protein sequence ID" value="KIH57367.1"/>
    <property type="molecule type" value="Genomic_DNA"/>
</dbReference>
<evidence type="ECO:0000313" key="3">
    <source>
        <dbReference type="Proteomes" id="UP000054047"/>
    </source>
</evidence>
<dbReference type="AlphaFoldDB" id="A0A0C2D5K7"/>
<evidence type="ECO:0000313" key="2">
    <source>
        <dbReference type="EMBL" id="KIH57367.1"/>
    </source>
</evidence>
<dbReference type="OrthoDB" id="432311at2759"/>
<gene>
    <name evidence="2" type="ORF">ANCDUO_12444</name>
</gene>
<proteinExistence type="predicted"/>
<evidence type="ECO:0000256" key="1">
    <source>
        <dbReference type="SAM" id="MobiDB-lite"/>
    </source>
</evidence>
<dbReference type="Proteomes" id="UP000054047">
    <property type="component" value="Unassembled WGS sequence"/>
</dbReference>
<keyword evidence="3" id="KW-1185">Reference proteome</keyword>